<evidence type="ECO:0000256" key="5">
    <source>
        <dbReference type="SAM" id="Phobius"/>
    </source>
</evidence>
<evidence type="ECO:0000313" key="10">
    <source>
        <dbReference type="Proteomes" id="UP000214355"/>
    </source>
</evidence>
<dbReference type="Pfam" id="PF20009">
    <property type="entry name" value="GEVED"/>
    <property type="match status" value="1"/>
</dbReference>
<evidence type="ECO:0000259" key="7">
    <source>
        <dbReference type="Pfam" id="PF17210"/>
    </source>
</evidence>
<dbReference type="AlphaFoldDB" id="A0A1H2LCG8"/>
<feature type="domain" description="SD-repeat containing protein B" evidence="7">
    <location>
        <begin position="570"/>
        <end position="695"/>
    </location>
</feature>
<feature type="signal peptide" evidence="6">
    <location>
        <begin position="1"/>
        <end position="33"/>
    </location>
</feature>
<keyword evidence="5" id="KW-0812">Transmembrane</keyword>
<dbReference type="Pfam" id="PF17210">
    <property type="entry name" value="SdrD_B"/>
    <property type="match status" value="2"/>
</dbReference>
<feature type="transmembrane region" description="Helical" evidence="5">
    <location>
        <begin position="868"/>
        <end position="889"/>
    </location>
</feature>
<organism evidence="9 10">
    <name type="scientific">Arcanobacterium phocae</name>
    <dbReference type="NCBI Taxonomy" id="131112"/>
    <lineage>
        <taxon>Bacteria</taxon>
        <taxon>Bacillati</taxon>
        <taxon>Actinomycetota</taxon>
        <taxon>Actinomycetes</taxon>
        <taxon>Actinomycetales</taxon>
        <taxon>Actinomycetaceae</taxon>
        <taxon>Arcanobacterium</taxon>
    </lineage>
</organism>
<dbReference type="EMBL" id="LT629804">
    <property type="protein sequence ID" value="SDU78717.1"/>
    <property type="molecule type" value="Genomic_DNA"/>
</dbReference>
<dbReference type="InterPro" id="IPR033764">
    <property type="entry name" value="Sdr_B"/>
</dbReference>
<evidence type="ECO:0000313" key="9">
    <source>
        <dbReference type="EMBL" id="SDU78717.1"/>
    </source>
</evidence>
<accession>A0A1H2LCG8</accession>
<keyword evidence="5" id="KW-0472">Membrane</keyword>
<dbReference type="RefSeq" id="WP_157672878.1">
    <property type="nucleotide sequence ID" value="NZ_JABAPK010000004.1"/>
</dbReference>
<feature type="chain" id="PRO_5009279240" evidence="6">
    <location>
        <begin position="34"/>
        <end position="896"/>
    </location>
</feature>
<keyword evidence="5" id="KW-1133">Transmembrane helix</keyword>
<dbReference type="Gene3D" id="2.60.40.10">
    <property type="entry name" value="Immunoglobulins"/>
    <property type="match status" value="2"/>
</dbReference>
<dbReference type="InterPro" id="IPR045474">
    <property type="entry name" value="GEVED"/>
</dbReference>
<evidence type="ECO:0000256" key="6">
    <source>
        <dbReference type="SAM" id="SignalP"/>
    </source>
</evidence>
<evidence type="ECO:0000256" key="2">
    <source>
        <dbReference type="ARBA" id="ARBA00022525"/>
    </source>
</evidence>
<dbReference type="GeneID" id="65344333"/>
<dbReference type="PANTHER" id="PTHR23303">
    <property type="entry name" value="CARBOXYPEPTIDASE REGULATORY REGION-CONTAINING"/>
    <property type="match status" value="1"/>
</dbReference>
<keyword evidence="3 6" id="KW-0732">Signal</keyword>
<dbReference type="PANTHER" id="PTHR23303:SF15">
    <property type="entry name" value="COLOSSIN-A"/>
    <property type="match status" value="1"/>
</dbReference>
<evidence type="ECO:0000256" key="4">
    <source>
        <dbReference type="SAM" id="MobiDB-lite"/>
    </source>
</evidence>
<proteinExistence type="predicted"/>
<keyword evidence="2" id="KW-0964">Secreted</keyword>
<reference evidence="10" key="1">
    <citation type="submission" date="2016-10" db="EMBL/GenBank/DDBJ databases">
        <authorList>
            <person name="Varghese N."/>
            <person name="Submissions S."/>
        </authorList>
    </citation>
    <scope>NUCLEOTIDE SEQUENCE [LARGE SCALE GENOMIC DNA]</scope>
    <source>
        <strain evidence="10">DSM 10002</strain>
    </source>
</reference>
<feature type="domain" description="SD-repeat containing protein B" evidence="7">
    <location>
        <begin position="706"/>
        <end position="831"/>
    </location>
</feature>
<keyword evidence="10" id="KW-1185">Reference proteome</keyword>
<dbReference type="GO" id="GO:0005975">
    <property type="term" value="P:carbohydrate metabolic process"/>
    <property type="evidence" value="ECO:0007669"/>
    <property type="project" value="UniProtKB-ARBA"/>
</dbReference>
<feature type="domain" description="GEVED" evidence="8">
    <location>
        <begin position="486"/>
        <end position="558"/>
    </location>
</feature>
<dbReference type="STRING" id="131112.SAMN04489737_0587"/>
<evidence type="ECO:0000259" key="8">
    <source>
        <dbReference type="Pfam" id="PF20009"/>
    </source>
</evidence>
<evidence type="ECO:0000256" key="1">
    <source>
        <dbReference type="ARBA" id="ARBA00004613"/>
    </source>
</evidence>
<name>A0A1H2LCG8_9ACTO</name>
<dbReference type="GO" id="GO:0005576">
    <property type="term" value="C:extracellular region"/>
    <property type="evidence" value="ECO:0007669"/>
    <property type="project" value="UniProtKB-SubCell"/>
</dbReference>
<evidence type="ECO:0000256" key="3">
    <source>
        <dbReference type="ARBA" id="ARBA00022729"/>
    </source>
</evidence>
<dbReference type="SUPFAM" id="SSF117074">
    <property type="entry name" value="Hypothetical protein PA1324"/>
    <property type="match status" value="2"/>
</dbReference>
<protein>
    <submittedName>
        <fullName evidence="9">Cna protein B-type domain-containing protein</fullName>
    </submittedName>
</protein>
<comment type="subcellular location">
    <subcellularLocation>
        <location evidence="1">Secreted</location>
    </subcellularLocation>
</comment>
<dbReference type="InterPro" id="IPR051417">
    <property type="entry name" value="SDr/BOS_complex"/>
</dbReference>
<dbReference type="OrthoDB" id="134475at2"/>
<dbReference type="InterPro" id="IPR013783">
    <property type="entry name" value="Ig-like_fold"/>
</dbReference>
<feature type="region of interest" description="Disordered" evidence="4">
    <location>
        <begin position="838"/>
        <end position="858"/>
    </location>
</feature>
<gene>
    <name evidence="9" type="ORF">SAMN04489737_0587</name>
</gene>
<dbReference type="Proteomes" id="UP000214355">
    <property type="component" value="Chromosome I"/>
</dbReference>
<sequence length="896" mass="96565">MSQLRYIKKAAGAVLAASVSLAGVMAAMPVASAAVDDGSSAFTSNKNAKFANEIFFFDFGKLASGEDRKDSWGTESTENNEANFSGKRIKDGDFYTYSSTDGLPAGLEVKVSVTNVQAMYDEATDRHGKKLDDGLWARTVSWNDFFRPFDVDPQNGRHAQRKEWFDDGVLYPSDKGTNWLISQYIDPSRFDNNPHNVGNQGYRFSLSVEGKLNGKRIPLDLIASDGESTGIRVEEHSNPYGERFPEDKKEDGVVRKGGAPENLGMVTNSPNGWEAIQDLVGEYQGKTRYYFVDDQPKVPTEVPKGKTPYPEINVPKGAAWSQANGDKSYGWVDTELTETPGPWKEIPQAQPLLVSRGATEIAVELNNLARGKTGSRQGIVAGIFLPTDQGDAPESYGEASHILSNWEVTGQPKGEGVQAPDVKFNDGNFVGSKSAEKDGGKNWNAIGKSATADGDAEEDVNPKAFKEGFETDGKVTIPVTAKNADVVAWVDTNNNGKFDNDERRVATVEDGKATFDWSGKNLDPGTNYYARIRVGRDGVNKDSLTSPTDTVVGGEVEDLKFTVSKHPSVSLGDRVWFDKDRDGLQGAGESGVPGVKVSLLDGAGKPVVKPGTDKPYVVVTLEDGKYLFEGLAKGEYRVKFDYSDAKLPEGLTVEGFTKFVKADRVQIGFKNSDVRGSEGLTDVIDLTADRKDIDAGLVAKAESVVSLGDRVWFDKDRDGLQGAGESGVPGVKVSLLDGAGKPVVKPGTDKPYVVVTLEDGKYLFEGLAKGEYRVKFDYSDAKLPEGLTVEGFTKFVKADRVQIGFKNSDVRGSEGLTDVIDLTADRKDIDAGLVAKADVPTPQDPKPVDPKINKPSTGARTGLAKTGLGLNSLALFALSCIALGGISIARRGRSDS</sequence>